<evidence type="ECO:0000313" key="4">
    <source>
        <dbReference type="Proteomes" id="UP000836841"/>
    </source>
</evidence>
<dbReference type="SUPFAM" id="SSF53098">
    <property type="entry name" value="Ribonuclease H-like"/>
    <property type="match status" value="1"/>
</dbReference>
<comment type="caution">
    <text evidence="3">The sequence shown here is derived from an EMBL/GenBank/DDBJ whole genome shotgun (WGS) entry which is preliminary data.</text>
</comment>
<dbReference type="AlphaFoldDB" id="A0AAU9RSV7"/>
<proteinExistence type="inferred from homology"/>
<comment type="similarity">
    <text evidence="2">Belongs to the CAF1 family.</text>
</comment>
<accession>A0AAU9RSV7</accession>
<dbReference type="EMBL" id="CAJVSB020000406">
    <property type="protein sequence ID" value="CAH2050485.1"/>
    <property type="molecule type" value="Genomic_DNA"/>
</dbReference>
<evidence type="ECO:0000313" key="3">
    <source>
        <dbReference type="EMBL" id="CAH2050485.1"/>
    </source>
</evidence>
<dbReference type="GO" id="GO:0003723">
    <property type="term" value="F:RNA binding"/>
    <property type="evidence" value="ECO:0007669"/>
    <property type="project" value="TreeGrafter"/>
</dbReference>
<dbReference type="Gene3D" id="3.30.420.10">
    <property type="entry name" value="Ribonuclease H-like superfamily/Ribonuclease H"/>
    <property type="match status" value="2"/>
</dbReference>
<organism evidence="3 4">
    <name type="scientific">Thlaspi arvense</name>
    <name type="common">Field penny-cress</name>
    <dbReference type="NCBI Taxonomy" id="13288"/>
    <lineage>
        <taxon>Eukaryota</taxon>
        <taxon>Viridiplantae</taxon>
        <taxon>Streptophyta</taxon>
        <taxon>Embryophyta</taxon>
        <taxon>Tracheophyta</taxon>
        <taxon>Spermatophyta</taxon>
        <taxon>Magnoliopsida</taxon>
        <taxon>eudicotyledons</taxon>
        <taxon>Gunneridae</taxon>
        <taxon>Pentapetalae</taxon>
        <taxon>rosids</taxon>
        <taxon>malvids</taxon>
        <taxon>Brassicales</taxon>
        <taxon>Brassicaceae</taxon>
        <taxon>Thlaspideae</taxon>
        <taxon>Thlaspi</taxon>
    </lineage>
</organism>
<evidence type="ECO:0000256" key="1">
    <source>
        <dbReference type="ARBA" id="ARBA00001968"/>
    </source>
</evidence>
<dbReference type="InterPro" id="IPR012337">
    <property type="entry name" value="RNaseH-like_sf"/>
</dbReference>
<reference evidence="3 4" key="1">
    <citation type="submission" date="2022-03" db="EMBL/GenBank/DDBJ databases">
        <authorList>
            <person name="Nunn A."/>
            <person name="Chopra R."/>
            <person name="Nunn A."/>
            <person name="Contreras Garrido A."/>
        </authorList>
    </citation>
    <scope>NUCLEOTIDE SEQUENCE [LARGE SCALE GENOMIC DNA]</scope>
</reference>
<protein>
    <submittedName>
        <fullName evidence="3">Uncharacterized protein</fullName>
    </submittedName>
</protein>
<dbReference type="Pfam" id="PF04857">
    <property type="entry name" value="CAF1"/>
    <property type="match status" value="1"/>
</dbReference>
<dbReference type="Proteomes" id="UP000836841">
    <property type="component" value="Unassembled WGS sequence"/>
</dbReference>
<keyword evidence="4" id="KW-1185">Reference proteome</keyword>
<dbReference type="InterPro" id="IPR006941">
    <property type="entry name" value="RNase_CAF1"/>
</dbReference>
<dbReference type="InterPro" id="IPR036397">
    <property type="entry name" value="RNaseH_sf"/>
</dbReference>
<sequence>MEWAVEVFSSKMNGETCICFAALRVREDGGMNLATNDTWADNLKIFKEIVAFKTHKEVYNFHIFPRDELKIGMPSYSFSCQSSYLTSMAGEGFDFNGCIHDGKAYHTYPELKNQLQENELGTLCQTSSPLSVADTVFIERTKSRVRNWRNVFNDTSTTKEDVLIKSLRKLVVGSEQYGSRPSLDIDVCSELQVQLILGMLRESFDDLVPLSIPAKSGGTQAVRIVLTSSREDRESFERELQNLEEAHNKRVHGFREVIDLISTSQKPVVAHNSLNDFTFIYSKFISPLPSSVDEFRCSLHLNFPHILDISLLMKEIGPFKKMANLPAAIAFLKRRFFAPVNLEIGHQADVNEGTMHGHNVLKITELFAKLCSILKVPPKTLEDDNGHFLSDLENRSNVFLPSSLGSQDPINGHVSIWTHNSRKVERKDLVFLWGFRHGMSAVMLKKLLCDSHNVFSEEFDVRLLDKSCAVIAFWNPGSAERFLEEMESGGSSCESLREMIAEGARAAGYMTYRRACRLGLWEANLADSLDKASIDADNLPSEEPSEIPVLI</sequence>
<dbReference type="PANTHER" id="PTHR15092">
    <property type="entry name" value="POLY A -SPECIFIC RIBONUCLEASE/TARGET OF EGR1, MEMBER 1"/>
    <property type="match status" value="1"/>
</dbReference>
<name>A0AAU9RSV7_THLAR</name>
<dbReference type="PANTHER" id="PTHR15092:SF42">
    <property type="entry name" value="POLY(A)-SPECIFIC RIBONUCLEASE PARN-LIKE"/>
    <property type="match status" value="1"/>
</dbReference>
<dbReference type="GO" id="GO:0000175">
    <property type="term" value="F:3'-5'-RNA exonuclease activity"/>
    <property type="evidence" value="ECO:0007669"/>
    <property type="project" value="TreeGrafter"/>
</dbReference>
<evidence type="ECO:0000256" key="2">
    <source>
        <dbReference type="ARBA" id="ARBA00008372"/>
    </source>
</evidence>
<gene>
    <name evidence="3" type="ORF">TAV2_LOCUS8552</name>
</gene>
<comment type="cofactor">
    <cofactor evidence="1">
        <name>a divalent metal cation</name>
        <dbReference type="ChEBI" id="CHEBI:60240"/>
    </cofactor>
</comment>
<dbReference type="InterPro" id="IPR051181">
    <property type="entry name" value="CAF1_poly(A)_ribonucleases"/>
</dbReference>